<organism evidence="3">
    <name type="scientific">Guillardia theta (strain CCMP2712)</name>
    <name type="common">Cryptophyte</name>
    <dbReference type="NCBI Taxonomy" id="905079"/>
    <lineage>
        <taxon>Eukaryota</taxon>
        <taxon>Cryptophyceae</taxon>
        <taxon>Pyrenomonadales</taxon>
        <taxon>Geminigeraceae</taxon>
        <taxon>Guillardia</taxon>
    </lineage>
</organism>
<dbReference type="KEGG" id="gtt:GUITHDRAFT_141523"/>
<evidence type="ECO:0000313" key="4">
    <source>
        <dbReference type="EnsemblProtists" id="EKX42051"/>
    </source>
</evidence>
<dbReference type="HOGENOM" id="CLU_604765_0_0_1"/>
<feature type="region of interest" description="Disordered" evidence="1">
    <location>
        <begin position="405"/>
        <end position="453"/>
    </location>
</feature>
<gene>
    <name evidence="3" type="ORF">GUITHDRAFT_141523</name>
</gene>
<evidence type="ECO:0000256" key="1">
    <source>
        <dbReference type="SAM" id="MobiDB-lite"/>
    </source>
</evidence>
<reference evidence="4" key="3">
    <citation type="submission" date="2016-03" db="UniProtKB">
        <authorList>
            <consortium name="EnsemblProtists"/>
        </authorList>
    </citation>
    <scope>IDENTIFICATION</scope>
</reference>
<evidence type="ECO:0000313" key="5">
    <source>
        <dbReference type="Proteomes" id="UP000011087"/>
    </source>
</evidence>
<dbReference type="RefSeq" id="XP_005829031.1">
    <property type="nucleotide sequence ID" value="XM_005828974.1"/>
</dbReference>
<dbReference type="eggNOG" id="ENOG502S6A7">
    <property type="taxonomic scope" value="Eukaryota"/>
</dbReference>
<feature type="compositionally biased region" description="Basic and acidic residues" evidence="1">
    <location>
        <begin position="410"/>
        <end position="453"/>
    </location>
</feature>
<accession>L1J0L4</accession>
<proteinExistence type="predicted"/>
<keyword evidence="2" id="KW-0472">Membrane</keyword>
<dbReference type="GeneID" id="17298672"/>
<reference evidence="5" key="2">
    <citation type="submission" date="2012-11" db="EMBL/GenBank/DDBJ databases">
        <authorList>
            <person name="Kuo A."/>
            <person name="Curtis B.A."/>
            <person name="Tanifuji G."/>
            <person name="Burki F."/>
            <person name="Gruber A."/>
            <person name="Irimia M."/>
            <person name="Maruyama S."/>
            <person name="Arias M.C."/>
            <person name="Ball S.G."/>
            <person name="Gile G.H."/>
            <person name="Hirakawa Y."/>
            <person name="Hopkins J.F."/>
            <person name="Rensing S.A."/>
            <person name="Schmutz J."/>
            <person name="Symeonidi A."/>
            <person name="Elias M."/>
            <person name="Eveleigh R.J."/>
            <person name="Herman E.K."/>
            <person name="Klute M.J."/>
            <person name="Nakayama T."/>
            <person name="Obornik M."/>
            <person name="Reyes-Prieto A."/>
            <person name="Armbrust E.V."/>
            <person name="Aves S.J."/>
            <person name="Beiko R.G."/>
            <person name="Coutinho P."/>
            <person name="Dacks J.B."/>
            <person name="Durnford D.G."/>
            <person name="Fast N.M."/>
            <person name="Green B.R."/>
            <person name="Grisdale C."/>
            <person name="Hempe F."/>
            <person name="Henrissat B."/>
            <person name="Hoppner M.P."/>
            <person name="Ishida K.-I."/>
            <person name="Kim E."/>
            <person name="Koreny L."/>
            <person name="Kroth P.G."/>
            <person name="Liu Y."/>
            <person name="Malik S.-B."/>
            <person name="Maier U.G."/>
            <person name="McRose D."/>
            <person name="Mock T."/>
            <person name="Neilson J.A."/>
            <person name="Onodera N.T."/>
            <person name="Poole A.M."/>
            <person name="Pritham E.J."/>
            <person name="Richards T.A."/>
            <person name="Rocap G."/>
            <person name="Roy S.W."/>
            <person name="Sarai C."/>
            <person name="Schaack S."/>
            <person name="Shirato S."/>
            <person name="Slamovits C.H."/>
            <person name="Spencer D.F."/>
            <person name="Suzuki S."/>
            <person name="Worden A.Z."/>
            <person name="Zauner S."/>
            <person name="Barry K."/>
            <person name="Bell C."/>
            <person name="Bharti A.K."/>
            <person name="Crow J.A."/>
            <person name="Grimwood J."/>
            <person name="Kramer R."/>
            <person name="Lindquist E."/>
            <person name="Lucas S."/>
            <person name="Salamov A."/>
            <person name="McFadden G.I."/>
            <person name="Lane C.E."/>
            <person name="Keeling P.J."/>
            <person name="Gray M.W."/>
            <person name="Grigoriev I.V."/>
            <person name="Archibald J.M."/>
        </authorList>
    </citation>
    <scope>NUCLEOTIDE SEQUENCE</scope>
    <source>
        <strain evidence="5">CCMP2712</strain>
    </source>
</reference>
<keyword evidence="2" id="KW-1133">Transmembrane helix</keyword>
<keyword evidence="2" id="KW-0812">Transmembrane</keyword>
<dbReference type="PaxDb" id="55529-EKX42051"/>
<reference evidence="3 5" key="1">
    <citation type="journal article" date="2012" name="Nature">
        <title>Algal genomes reveal evolutionary mosaicism and the fate of nucleomorphs.</title>
        <authorList>
            <consortium name="DOE Joint Genome Institute"/>
            <person name="Curtis B.A."/>
            <person name="Tanifuji G."/>
            <person name="Burki F."/>
            <person name="Gruber A."/>
            <person name="Irimia M."/>
            <person name="Maruyama S."/>
            <person name="Arias M.C."/>
            <person name="Ball S.G."/>
            <person name="Gile G.H."/>
            <person name="Hirakawa Y."/>
            <person name="Hopkins J.F."/>
            <person name="Kuo A."/>
            <person name="Rensing S.A."/>
            <person name="Schmutz J."/>
            <person name="Symeonidi A."/>
            <person name="Elias M."/>
            <person name="Eveleigh R.J."/>
            <person name="Herman E.K."/>
            <person name="Klute M.J."/>
            <person name="Nakayama T."/>
            <person name="Obornik M."/>
            <person name="Reyes-Prieto A."/>
            <person name="Armbrust E.V."/>
            <person name="Aves S.J."/>
            <person name="Beiko R.G."/>
            <person name="Coutinho P."/>
            <person name="Dacks J.B."/>
            <person name="Durnford D.G."/>
            <person name="Fast N.M."/>
            <person name="Green B.R."/>
            <person name="Grisdale C.J."/>
            <person name="Hempel F."/>
            <person name="Henrissat B."/>
            <person name="Hoppner M.P."/>
            <person name="Ishida K."/>
            <person name="Kim E."/>
            <person name="Koreny L."/>
            <person name="Kroth P.G."/>
            <person name="Liu Y."/>
            <person name="Malik S.B."/>
            <person name="Maier U.G."/>
            <person name="McRose D."/>
            <person name="Mock T."/>
            <person name="Neilson J.A."/>
            <person name="Onodera N.T."/>
            <person name="Poole A.M."/>
            <person name="Pritham E.J."/>
            <person name="Richards T.A."/>
            <person name="Rocap G."/>
            <person name="Roy S.W."/>
            <person name="Sarai C."/>
            <person name="Schaack S."/>
            <person name="Shirato S."/>
            <person name="Slamovits C.H."/>
            <person name="Spencer D.F."/>
            <person name="Suzuki S."/>
            <person name="Worden A.Z."/>
            <person name="Zauner S."/>
            <person name="Barry K."/>
            <person name="Bell C."/>
            <person name="Bharti A.K."/>
            <person name="Crow J.A."/>
            <person name="Grimwood J."/>
            <person name="Kramer R."/>
            <person name="Lindquist E."/>
            <person name="Lucas S."/>
            <person name="Salamov A."/>
            <person name="McFadden G.I."/>
            <person name="Lane C.E."/>
            <person name="Keeling P.J."/>
            <person name="Gray M.W."/>
            <person name="Grigoriev I.V."/>
            <person name="Archibald J.M."/>
        </authorList>
    </citation>
    <scope>NUCLEOTIDE SEQUENCE</scope>
    <source>
        <strain evidence="3 5">CCMP2712</strain>
    </source>
</reference>
<protein>
    <submittedName>
        <fullName evidence="3 4">Uncharacterized protein</fullName>
    </submittedName>
</protein>
<feature type="transmembrane region" description="Helical" evidence="2">
    <location>
        <begin position="159"/>
        <end position="178"/>
    </location>
</feature>
<evidence type="ECO:0000256" key="2">
    <source>
        <dbReference type="SAM" id="Phobius"/>
    </source>
</evidence>
<dbReference type="EnsemblProtists" id="EKX42051">
    <property type="protein sequence ID" value="EKX42051"/>
    <property type="gene ID" value="GUITHDRAFT_141523"/>
</dbReference>
<feature type="transmembrane region" description="Helical" evidence="2">
    <location>
        <begin position="250"/>
        <end position="271"/>
    </location>
</feature>
<dbReference type="Proteomes" id="UP000011087">
    <property type="component" value="Unassembled WGS sequence"/>
</dbReference>
<sequence>MISTTLAQTAFLSPSLLCRPLESTGFMNKAPILKLNAVKQPSRLHRGVGGRHVKQELQMKAGSNHVSRGLALLSTLAVVSTPLLSSGAPPPPPVEVSANFQNPYLLLEPAGESYLGKKGINLQMPSELSDKDEAPLAYTMKKAAKPKINYIENLSNLDIAASFLWTMFLYFGIFDINYKDNVIRQAGGVDGDVRPSDWVNIKLGKFFEMEQETWKDDWRAPVPLQMFTFSLFFLAGLAIERGIVVGAGDVNGFFAFSAALSGCIWAGVYELGRTQQRGYRLTREEQEAMDQEWKDFCDFAQEQLEVKPNGRVYVGDVMKAFRRSYGKYRTSEQLSDEKLKGYFRRFARNTTGMKGKQGFYKGIALVQKADAFGYPTAQFRWAEEEKKRRDEEVDTGAALQTADRVGQVRKAREDAAEAARMAEEAAMRARENADDTVGKKREDAEEKKRSQEV</sequence>
<dbReference type="OrthoDB" id="193308at2759"/>
<keyword evidence="5" id="KW-1185">Reference proteome</keyword>
<name>L1J0L4_GUITC</name>
<dbReference type="AlphaFoldDB" id="L1J0L4"/>
<dbReference type="EMBL" id="JH993019">
    <property type="protein sequence ID" value="EKX42051.1"/>
    <property type="molecule type" value="Genomic_DNA"/>
</dbReference>
<evidence type="ECO:0000313" key="3">
    <source>
        <dbReference type="EMBL" id="EKX42051.1"/>
    </source>
</evidence>
<feature type="transmembrane region" description="Helical" evidence="2">
    <location>
        <begin position="224"/>
        <end position="244"/>
    </location>
</feature>